<feature type="region of interest" description="Disordered" evidence="1">
    <location>
        <begin position="144"/>
        <end position="171"/>
    </location>
</feature>
<organism evidence="3 4">
    <name type="scientific">Ustilaginoidea virens</name>
    <name type="common">Rice false smut fungus</name>
    <name type="synonym">Villosiclava virens</name>
    <dbReference type="NCBI Taxonomy" id="1159556"/>
    <lineage>
        <taxon>Eukaryota</taxon>
        <taxon>Fungi</taxon>
        <taxon>Dikarya</taxon>
        <taxon>Ascomycota</taxon>
        <taxon>Pezizomycotina</taxon>
        <taxon>Sordariomycetes</taxon>
        <taxon>Hypocreomycetidae</taxon>
        <taxon>Hypocreales</taxon>
        <taxon>Clavicipitaceae</taxon>
        <taxon>Ustilaginoidea</taxon>
    </lineage>
</organism>
<dbReference type="Proteomes" id="UP000027002">
    <property type="component" value="Chromosome 4"/>
</dbReference>
<gene>
    <name evidence="3" type="ORF">UV8b_06019</name>
</gene>
<feature type="chain" id="PRO_5034156054" description="Secreted protein" evidence="2">
    <location>
        <begin position="22"/>
        <end position="308"/>
    </location>
</feature>
<evidence type="ECO:0000256" key="1">
    <source>
        <dbReference type="SAM" id="MobiDB-lite"/>
    </source>
</evidence>
<evidence type="ECO:0000313" key="3">
    <source>
        <dbReference type="EMBL" id="QUC21776.1"/>
    </source>
</evidence>
<dbReference type="KEGG" id="uvi:66066796"/>
<dbReference type="EMBL" id="CP072756">
    <property type="protein sequence ID" value="QUC21776.1"/>
    <property type="molecule type" value="Genomic_DNA"/>
</dbReference>
<evidence type="ECO:0000313" key="4">
    <source>
        <dbReference type="Proteomes" id="UP000027002"/>
    </source>
</evidence>
<protein>
    <recommendedName>
        <fullName evidence="5">Secreted protein</fullName>
    </recommendedName>
</protein>
<dbReference type="GeneID" id="66066796"/>
<feature type="compositionally biased region" description="Polar residues" evidence="1">
    <location>
        <begin position="56"/>
        <end position="65"/>
    </location>
</feature>
<accession>A0A8E5HUI0</accession>
<dbReference type="AlphaFoldDB" id="A0A8E5HUI0"/>
<sequence>MRVLGLTSLVLLITCSSISIAQNKHDSNAAAAIPPGGEDWINFQPLRKRLEAEATAKNSLDSRSNGLPRPALKNAKSRKRRVRFDEGSIAATSSGNHADIPETKRVRFDEDSIVAASSGNGAKKDAKSCREYSNEAHLRCTSFYWGSDSSDDEPEQKSKSTKINEAGEFCDSPTLPPADRALKIVNPRPALKGSTDTVVVDSDPVEILEEEDIVRKKCPTRNNSPARQAPHEKFFNKIGKRQGWCENTDVCFVQFPELRWHRKNSGLYDTVGFPCDKRYGGSCRKHRGRCFFYPRVDYAVCSGVMSSN</sequence>
<name>A0A8E5HUI0_USTVR</name>
<proteinExistence type="predicted"/>
<feature type="region of interest" description="Disordered" evidence="1">
    <location>
        <begin position="56"/>
        <end position="104"/>
    </location>
</feature>
<evidence type="ECO:0008006" key="5">
    <source>
        <dbReference type="Google" id="ProtNLM"/>
    </source>
</evidence>
<feature type="signal peptide" evidence="2">
    <location>
        <begin position="1"/>
        <end position="21"/>
    </location>
</feature>
<reference evidence="3" key="1">
    <citation type="submission" date="2020-03" db="EMBL/GenBank/DDBJ databases">
        <title>A mixture of massive structural variations and highly conserved coding sequences in Ustilaginoidea virens genome.</title>
        <authorList>
            <person name="Zhang K."/>
            <person name="Zhao Z."/>
            <person name="Zhang Z."/>
            <person name="Li Y."/>
            <person name="Hsiang T."/>
            <person name="Sun W."/>
        </authorList>
    </citation>
    <scope>NUCLEOTIDE SEQUENCE</scope>
    <source>
        <strain evidence="3">UV-8b</strain>
    </source>
</reference>
<keyword evidence="2" id="KW-0732">Signal</keyword>
<evidence type="ECO:0000256" key="2">
    <source>
        <dbReference type="SAM" id="SignalP"/>
    </source>
</evidence>
<keyword evidence="4" id="KW-1185">Reference proteome</keyword>
<dbReference type="RefSeq" id="XP_042999449.1">
    <property type="nucleotide sequence ID" value="XM_043143516.1"/>
</dbReference>